<dbReference type="EMBL" id="BMYX01000023">
    <property type="protein sequence ID" value="GGY26459.1"/>
    <property type="molecule type" value="Genomic_DNA"/>
</dbReference>
<accession>A0A918P6P8</accession>
<comment type="caution">
    <text evidence="1">The sequence shown here is derived from an EMBL/GenBank/DDBJ whole genome shotgun (WGS) entry which is preliminary data.</text>
</comment>
<evidence type="ECO:0000313" key="2">
    <source>
        <dbReference type="Proteomes" id="UP000645257"/>
    </source>
</evidence>
<protein>
    <recommendedName>
        <fullName evidence="3">Protein kinase domain-containing protein</fullName>
    </recommendedName>
</protein>
<reference evidence="1" key="1">
    <citation type="journal article" date="2014" name="Int. J. Syst. Evol. Microbiol.">
        <title>Complete genome sequence of Corynebacterium casei LMG S-19264T (=DSM 44701T), isolated from a smear-ripened cheese.</title>
        <authorList>
            <consortium name="US DOE Joint Genome Institute (JGI-PGF)"/>
            <person name="Walter F."/>
            <person name="Albersmeier A."/>
            <person name="Kalinowski J."/>
            <person name="Ruckert C."/>
        </authorList>
    </citation>
    <scope>NUCLEOTIDE SEQUENCE</scope>
    <source>
        <strain evidence="1">KCTC 32182</strain>
    </source>
</reference>
<name>A0A918P6P8_9NEIS</name>
<dbReference type="AlphaFoldDB" id="A0A918P6P8"/>
<dbReference type="Gene3D" id="1.10.510.10">
    <property type="entry name" value="Transferase(Phosphotransferase) domain 1"/>
    <property type="match status" value="1"/>
</dbReference>
<keyword evidence="2" id="KW-1185">Reference proteome</keyword>
<gene>
    <name evidence="1" type="ORF">GCM10011289_32490</name>
</gene>
<dbReference type="SUPFAM" id="SSF56112">
    <property type="entry name" value="Protein kinase-like (PK-like)"/>
    <property type="match status" value="1"/>
</dbReference>
<sequence length="393" mass="43808">MNGAISDPPDLSQAVLLNPTTVHGIMSGENSEARPVADISPDKPMEQVFSEFTAKARQEGRLDGMQDKLATMVRRHLASKRAQEPNEFGYRRFVAPERIKGRFGKPRLSHTFYLPAQGGRPYCYEGDPAPEGRALAKGGFKEVMARSPRHVAFRPVKSQMPFAKPAIDPAEYADLKTIVPNHVVDRDVMIASNAGTMLRATIRRDPAKQDDARFTAFRPLLADLAKLHDRGVFHLDIKPENLAVRTDASGRVVSVSLIDTDGMVKAGRALGNISYTSGYLPFLLKFDVARGDVRACRTADEFAMLFSLMESDACRFPGLEPFLREVRLDAAGRSVFPDYSCRALRNWMKTRIKPEYHTLVRDLLHFPYLHRVGCNEPPALVDMIRWPASTGAV</sequence>
<dbReference type="InterPro" id="IPR011009">
    <property type="entry name" value="Kinase-like_dom_sf"/>
</dbReference>
<organism evidence="1 2">
    <name type="scientific">Paludibacterium paludis</name>
    <dbReference type="NCBI Taxonomy" id="1225769"/>
    <lineage>
        <taxon>Bacteria</taxon>
        <taxon>Pseudomonadati</taxon>
        <taxon>Pseudomonadota</taxon>
        <taxon>Betaproteobacteria</taxon>
        <taxon>Neisseriales</taxon>
        <taxon>Chromobacteriaceae</taxon>
        <taxon>Paludibacterium</taxon>
    </lineage>
</organism>
<reference evidence="1" key="2">
    <citation type="submission" date="2020-09" db="EMBL/GenBank/DDBJ databases">
        <authorList>
            <person name="Sun Q."/>
            <person name="Kim S."/>
        </authorList>
    </citation>
    <scope>NUCLEOTIDE SEQUENCE</scope>
    <source>
        <strain evidence="1">KCTC 32182</strain>
    </source>
</reference>
<proteinExistence type="predicted"/>
<evidence type="ECO:0008006" key="3">
    <source>
        <dbReference type="Google" id="ProtNLM"/>
    </source>
</evidence>
<evidence type="ECO:0000313" key="1">
    <source>
        <dbReference type="EMBL" id="GGY26459.1"/>
    </source>
</evidence>
<dbReference type="Proteomes" id="UP000645257">
    <property type="component" value="Unassembled WGS sequence"/>
</dbReference>